<gene>
    <name evidence="1" type="ORF">HXX76_002824</name>
</gene>
<name>A0A835TFF6_CHLIN</name>
<keyword evidence="2" id="KW-1185">Reference proteome</keyword>
<dbReference type="EMBL" id="JAEHOC010000004">
    <property type="protein sequence ID" value="KAG2442742.1"/>
    <property type="molecule type" value="Genomic_DNA"/>
</dbReference>
<reference evidence="1" key="1">
    <citation type="journal article" date="2020" name="bioRxiv">
        <title>Comparative genomics of Chlamydomonas.</title>
        <authorList>
            <person name="Craig R.J."/>
            <person name="Hasan A.R."/>
            <person name="Ness R.W."/>
            <person name="Keightley P.D."/>
        </authorList>
    </citation>
    <scope>NUCLEOTIDE SEQUENCE</scope>
    <source>
        <strain evidence="1">SAG 7.73</strain>
    </source>
</reference>
<organism evidence="1 2">
    <name type="scientific">Chlamydomonas incerta</name>
    <dbReference type="NCBI Taxonomy" id="51695"/>
    <lineage>
        <taxon>Eukaryota</taxon>
        <taxon>Viridiplantae</taxon>
        <taxon>Chlorophyta</taxon>
        <taxon>core chlorophytes</taxon>
        <taxon>Chlorophyceae</taxon>
        <taxon>CS clade</taxon>
        <taxon>Chlamydomonadales</taxon>
        <taxon>Chlamydomonadaceae</taxon>
        <taxon>Chlamydomonas</taxon>
    </lineage>
</organism>
<comment type="caution">
    <text evidence="1">The sequence shown here is derived from an EMBL/GenBank/DDBJ whole genome shotgun (WGS) entry which is preliminary data.</text>
</comment>
<evidence type="ECO:0000313" key="1">
    <source>
        <dbReference type="EMBL" id="KAG2442742.1"/>
    </source>
</evidence>
<proteinExistence type="predicted"/>
<evidence type="ECO:0000313" key="2">
    <source>
        <dbReference type="Proteomes" id="UP000650467"/>
    </source>
</evidence>
<dbReference type="AlphaFoldDB" id="A0A835TFF6"/>
<dbReference type="Proteomes" id="UP000650467">
    <property type="component" value="Unassembled WGS sequence"/>
</dbReference>
<protein>
    <submittedName>
        <fullName evidence="1">Uncharacterized protein</fullName>
    </submittedName>
</protein>
<dbReference type="OrthoDB" id="539663at2759"/>
<sequence length="222" mass="23140">MLDLKGKGKLGLIWLVSKLVHGRITNAQRAGKLASWIDTHRTGNSDKSLEADLDKWIVATKPAAAPVKPAAATTAAKPAAADAEPAATTVTARAAGAAVAAPVKAPAPAAQPSGPPRDPLSRAGFVFLRDCLARLQAGEEEVRNRFAPAAAAGGAGGLLNVQEALAALYGTGTVYRLSDALATSARRGSGPEDAERIQRLLDDVYVELRVALRRDLMDMLVY</sequence>
<accession>A0A835TFF6</accession>